<reference evidence="7" key="1">
    <citation type="submission" date="2023-06" db="EMBL/GenBank/DDBJ databases">
        <title>Survivors Of The Sea: Transcriptome response of Skeletonema marinoi to long-term dormancy.</title>
        <authorList>
            <person name="Pinder M.I.M."/>
            <person name="Kourtchenko O."/>
            <person name="Robertson E.K."/>
            <person name="Larsson T."/>
            <person name="Maumus F."/>
            <person name="Osuna-Cruz C.M."/>
            <person name="Vancaester E."/>
            <person name="Stenow R."/>
            <person name="Vandepoele K."/>
            <person name="Ploug H."/>
            <person name="Bruchert V."/>
            <person name="Godhe A."/>
            <person name="Topel M."/>
        </authorList>
    </citation>
    <scope>NUCLEOTIDE SEQUENCE</scope>
    <source>
        <strain evidence="7">R05AC</strain>
    </source>
</reference>
<keyword evidence="5" id="KW-1133">Transmembrane helix</keyword>
<dbReference type="InterPro" id="IPR020846">
    <property type="entry name" value="MFS_dom"/>
</dbReference>
<evidence type="ECO:0000256" key="2">
    <source>
        <dbReference type="ARBA" id="ARBA00022448"/>
    </source>
</evidence>
<keyword evidence="5" id="KW-0472">Membrane</keyword>
<sequence length="431" mass="46523">MTTTTTKRNTNQIQTIAGVLGNVLEWYDFALYGFFSDIIAQVFFPPGQDNLLLSYIVFGGAFVARPFGGLIAGHIGDKHGRKRALVMSMISMSIPTFVMGCLPGYDIIGGWSTALLIICRLAQGLSVGGQLPASVVYTVETKPREHWGYYGAYVSFAAGAGSMLGNLVGAFLRQFLTDAQLLSWGWRIPFLSGILMAAVAGLLQVVGEEHNPNEAEYNSTHESNSSIGEVEESEHNSSSVVASFLEEKHPIKEALRKENLLALFSSMLVPMLGGCGWYITFVWMAVYMESILNPPVPGAFWVNLAALTFGHQIPSLLTGWWSDSVGRTKLMLAGTILTAITGPFFVWIISYGNTVGALLAQTALGIVLSFYTGPLFAYIPESFPPHIRLTSFSLGYNIGICFSAGFSPTIATALAQNYGDAAPGSCTLFLL</sequence>
<dbReference type="SUPFAM" id="SSF103473">
    <property type="entry name" value="MFS general substrate transporter"/>
    <property type="match status" value="1"/>
</dbReference>
<evidence type="ECO:0000256" key="1">
    <source>
        <dbReference type="ARBA" id="ARBA00004651"/>
    </source>
</evidence>
<dbReference type="GO" id="GO:0005886">
    <property type="term" value="C:plasma membrane"/>
    <property type="evidence" value="ECO:0007669"/>
    <property type="project" value="UniProtKB-SubCell"/>
</dbReference>
<accession>A0AAD8Y3A8</accession>
<keyword evidence="5" id="KW-0812">Transmembrane</keyword>
<proteinExistence type="predicted"/>
<keyword evidence="4" id="KW-0769">Symport</keyword>
<dbReference type="EMBL" id="JATAAI010000019">
    <property type="protein sequence ID" value="KAK1738876.1"/>
    <property type="molecule type" value="Genomic_DNA"/>
</dbReference>
<feature type="transmembrane region" description="Helical" evidence="5">
    <location>
        <begin position="330"/>
        <end position="349"/>
    </location>
</feature>
<feature type="transmembrane region" description="Helical" evidence="5">
    <location>
        <begin position="355"/>
        <end position="379"/>
    </location>
</feature>
<feature type="domain" description="Major facilitator superfamily (MFS) profile" evidence="6">
    <location>
        <begin position="14"/>
        <end position="431"/>
    </location>
</feature>
<feature type="transmembrane region" description="Helical" evidence="5">
    <location>
        <begin position="52"/>
        <end position="72"/>
    </location>
</feature>
<feature type="transmembrane region" description="Helical" evidence="5">
    <location>
        <begin position="260"/>
        <end position="286"/>
    </location>
</feature>
<dbReference type="AlphaFoldDB" id="A0AAD8Y3A8"/>
<evidence type="ECO:0000259" key="6">
    <source>
        <dbReference type="PROSITE" id="PS50850"/>
    </source>
</evidence>
<feature type="transmembrane region" description="Helical" evidence="5">
    <location>
        <begin position="184"/>
        <end position="203"/>
    </location>
</feature>
<keyword evidence="8" id="KW-1185">Reference proteome</keyword>
<dbReference type="Pfam" id="PF07690">
    <property type="entry name" value="MFS_1"/>
    <property type="match status" value="1"/>
</dbReference>
<organism evidence="7 8">
    <name type="scientific">Skeletonema marinoi</name>
    <dbReference type="NCBI Taxonomy" id="267567"/>
    <lineage>
        <taxon>Eukaryota</taxon>
        <taxon>Sar</taxon>
        <taxon>Stramenopiles</taxon>
        <taxon>Ochrophyta</taxon>
        <taxon>Bacillariophyta</taxon>
        <taxon>Coscinodiscophyceae</taxon>
        <taxon>Thalassiosirophycidae</taxon>
        <taxon>Thalassiosirales</taxon>
        <taxon>Skeletonemataceae</taxon>
        <taxon>Skeletonema</taxon>
        <taxon>Skeletonema marinoi-dohrnii complex</taxon>
    </lineage>
</organism>
<evidence type="ECO:0000313" key="7">
    <source>
        <dbReference type="EMBL" id="KAK1738876.1"/>
    </source>
</evidence>
<dbReference type="InterPro" id="IPR011701">
    <property type="entry name" value="MFS"/>
</dbReference>
<protein>
    <submittedName>
        <fullName evidence="7">Shikimate transporter-related protein</fullName>
    </submittedName>
</protein>
<evidence type="ECO:0000256" key="5">
    <source>
        <dbReference type="SAM" id="Phobius"/>
    </source>
</evidence>
<feature type="transmembrane region" description="Helical" evidence="5">
    <location>
        <begin position="298"/>
        <end position="318"/>
    </location>
</feature>
<name>A0AAD8Y3A8_9STRA</name>
<evidence type="ECO:0000256" key="3">
    <source>
        <dbReference type="ARBA" id="ARBA00022475"/>
    </source>
</evidence>
<dbReference type="Proteomes" id="UP001224775">
    <property type="component" value="Unassembled WGS sequence"/>
</dbReference>
<evidence type="ECO:0000313" key="8">
    <source>
        <dbReference type="Proteomes" id="UP001224775"/>
    </source>
</evidence>
<dbReference type="PANTHER" id="PTHR43528:SF1">
    <property type="entry name" value="ALPHA-KETOGLUTARATE PERMEASE"/>
    <property type="match status" value="1"/>
</dbReference>
<comment type="subcellular location">
    <subcellularLocation>
        <location evidence="1">Cell membrane</location>
        <topology evidence="1">Multi-pass membrane protein</topology>
    </subcellularLocation>
</comment>
<evidence type="ECO:0000256" key="4">
    <source>
        <dbReference type="ARBA" id="ARBA00022847"/>
    </source>
</evidence>
<keyword evidence="3" id="KW-1003">Cell membrane</keyword>
<dbReference type="PROSITE" id="PS50850">
    <property type="entry name" value="MFS"/>
    <property type="match status" value="1"/>
</dbReference>
<feature type="transmembrane region" description="Helical" evidence="5">
    <location>
        <begin position="149"/>
        <end position="172"/>
    </location>
</feature>
<keyword evidence="2" id="KW-0813">Transport</keyword>
<dbReference type="InterPro" id="IPR036259">
    <property type="entry name" value="MFS_trans_sf"/>
</dbReference>
<dbReference type="PANTHER" id="PTHR43528">
    <property type="entry name" value="ALPHA-KETOGLUTARATE PERMEASE"/>
    <property type="match status" value="1"/>
</dbReference>
<dbReference type="GO" id="GO:0015293">
    <property type="term" value="F:symporter activity"/>
    <property type="evidence" value="ECO:0007669"/>
    <property type="project" value="UniProtKB-KW"/>
</dbReference>
<gene>
    <name evidence="7" type="ORF">QTG54_010192</name>
</gene>
<comment type="caution">
    <text evidence="7">The sequence shown here is derived from an EMBL/GenBank/DDBJ whole genome shotgun (WGS) entry which is preliminary data.</text>
</comment>
<dbReference type="Gene3D" id="1.20.1250.20">
    <property type="entry name" value="MFS general substrate transporter like domains"/>
    <property type="match status" value="1"/>
</dbReference>
<dbReference type="InterPro" id="IPR051084">
    <property type="entry name" value="H+-coupled_symporters"/>
</dbReference>
<feature type="transmembrane region" description="Helical" evidence="5">
    <location>
        <begin position="111"/>
        <end position="137"/>
    </location>
</feature>
<feature type="transmembrane region" description="Helical" evidence="5">
    <location>
        <begin position="84"/>
        <end position="105"/>
    </location>
</feature>